<dbReference type="AlphaFoldDB" id="A0A4R0GPS7"/>
<keyword evidence="2" id="KW-0812">Transmembrane</keyword>
<name>A0A4R0GPS7_9ACTN</name>
<evidence type="ECO:0000256" key="2">
    <source>
        <dbReference type="SAM" id="Phobius"/>
    </source>
</evidence>
<protein>
    <submittedName>
        <fullName evidence="3">Uncharacterized protein</fullName>
    </submittedName>
</protein>
<comment type="caution">
    <text evidence="3">The sequence shown here is derived from an EMBL/GenBank/DDBJ whole genome shotgun (WGS) entry which is preliminary data.</text>
</comment>
<sequence length="64" mass="6625">MDERPHPGPCPLARPVAHGRPPTPDGTARYPVTPPLPRRQLLPGLIVAGLVLVVMVAGIAGAFG</sequence>
<evidence type="ECO:0000256" key="1">
    <source>
        <dbReference type="SAM" id="MobiDB-lite"/>
    </source>
</evidence>
<feature type="region of interest" description="Disordered" evidence="1">
    <location>
        <begin position="1"/>
        <end position="32"/>
    </location>
</feature>
<dbReference type="RefSeq" id="WP_131303648.1">
    <property type="nucleotide sequence ID" value="NZ_SJJR01000006.1"/>
</dbReference>
<dbReference type="Proteomes" id="UP000292274">
    <property type="component" value="Unassembled WGS sequence"/>
</dbReference>
<keyword evidence="4" id="KW-1185">Reference proteome</keyword>
<accession>A0A4R0GPS7</accession>
<evidence type="ECO:0000313" key="3">
    <source>
        <dbReference type="EMBL" id="TCB97601.1"/>
    </source>
</evidence>
<organism evidence="3 4">
    <name type="scientific">Micromonospora zingiberis</name>
    <dbReference type="NCBI Taxonomy" id="2053011"/>
    <lineage>
        <taxon>Bacteria</taxon>
        <taxon>Bacillati</taxon>
        <taxon>Actinomycetota</taxon>
        <taxon>Actinomycetes</taxon>
        <taxon>Micromonosporales</taxon>
        <taxon>Micromonosporaceae</taxon>
        <taxon>Micromonospora</taxon>
    </lineage>
</organism>
<feature type="transmembrane region" description="Helical" evidence="2">
    <location>
        <begin position="41"/>
        <end position="63"/>
    </location>
</feature>
<gene>
    <name evidence="3" type="ORF">E0H26_11835</name>
</gene>
<keyword evidence="2" id="KW-0472">Membrane</keyword>
<proteinExistence type="predicted"/>
<keyword evidence="2" id="KW-1133">Transmembrane helix</keyword>
<dbReference type="EMBL" id="SJJR01000006">
    <property type="protein sequence ID" value="TCB97601.1"/>
    <property type="molecule type" value="Genomic_DNA"/>
</dbReference>
<evidence type="ECO:0000313" key="4">
    <source>
        <dbReference type="Proteomes" id="UP000292274"/>
    </source>
</evidence>
<reference evidence="3 4" key="1">
    <citation type="submission" date="2019-02" db="EMBL/GenBank/DDBJ databases">
        <title>Jishengella sp. nov., isolated from a root of Zingiber montanum.</title>
        <authorList>
            <person name="Kuncharoen N."/>
            <person name="Kudo T."/>
            <person name="Masahiro Y."/>
            <person name="Ohkuma M."/>
            <person name="Tanasupawat S."/>
        </authorList>
    </citation>
    <scope>NUCLEOTIDE SEQUENCE [LARGE SCALE GENOMIC DNA]</scope>
    <source>
        <strain evidence="3 4">PLAI 1-1</strain>
    </source>
</reference>